<dbReference type="InterPro" id="IPR024391">
    <property type="entry name" value="LDB19_N"/>
</dbReference>
<feature type="region of interest" description="Disordered" evidence="1">
    <location>
        <begin position="187"/>
        <end position="207"/>
    </location>
</feature>
<name>A0A6G1GCL6_9PEZI</name>
<evidence type="ECO:0000256" key="1">
    <source>
        <dbReference type="SAM" id="MobiDB-lite"/>
    </source>
</evidence>
<proteinExistence type="predicted"/>
<feature type="compositionally biased region" description="Low complexity" evidence="1">
    <location>
        <begin position="193"/>
        <end position="207"/>
    </location>
</feature>
<feature type="domain" description="LDB19 N-terminal" evidence="2">
    <location>
        <begin position="111"/>
        <end position="317"/>
    </location>
</feature>
<dbReference type="Pfam" id="PF13002">
    <property type="entry name" value="LDB19"/>
    <property type="match status" value="1"/>
</dbReference>
<dbReference type="GeneID" id="54414864"/>
<reference evidence="5" key="3">
    <citation type="submission" date="2025-04" db="UniProtKB">
        <authorList>
            <consortium name="RefSeq"/>
        </authorList>
    </citation>
    <scope>IDENTIFICATION</scope>
    <source>
        <strain evidence="5">CBS 781.70</strain>
    </source>
</reference>
<feature type="region of interest" description="Disordered" evidence="1">
    <location>
        <begin position="38"/>
        <end position="57"/>
    </location>
</feature>
<dbReference type="RefSeq" id="XP_033537373.1">
    <property type="nucleotide sequence ID" value="XM_033674294.1"/>
</dbReference>
<evidence type="ECO:0000313" key="4">
    <source>
        <dbReference type="Proteomes" id="UP000504638"/>
    </source>
</evidence>
<dbReference type="OrthoDB" id="3832628at2759"/>
<evidence type="ECO:0000313" key="5">
    <source>
        <dbReference type="RefSeq" id="XP_033537373.1"/>
    </source>
</evidence>
<reference evidence="3 5" key="1">
    <citation type="submission" date="2020-01" db="EMBL/GenBank/DDBJ databases">
        <authorList>
            <consortium name="DOE Joint Genome Institute"/>
            <person name="Haridas S."/>
            <person name="Albert R."/>
            <person name="Binder M."/>
            <person name="Bloem J."/>
            <person name="Labutti K."/>
            <person name="Salamov A."/>
            <person name="Andreopoulos B."/>
            <person name="Baker S.E."/>
            <person name="Barry K."/>
            <person name="Bills G."/>
            <person name="Bluhm B.H."/>
            <person name="Cannon C."/>
            <person name="Castanera R."/>
            <person name="Culley D.E."/>
            <person name="Daum C."/>
            <person name="Ezra D."/>
            <person name="Gonzalez J.B."/>
            <person name="Henrissat B."/>
            <person name="Kuo A."/>
            <person name="Liang C."/>
            <person name="Lipzen A."/>
            <person name="Lutzoni F."/>
            <person name="Magnuson J."/>
            <person name="Mondo S."/>
            <person name="Nolan M."/>
            <person name="Ohm R."/>
            <person name="Pangilinan J."/>
            <person name="Park H.-J."/>
            <person name="Ramirez L."/>
            <person name="Alfaro M."/>
            <person name="Sun H."/>
            <person name="Tritt A."/>
            <person name="Yoshinaga Y."/>
            <person name="Zwiers L.-H."/>
            <person name="Turgeon B.G."/>
            <person name="Goodwin S.B."/>
            <person name="Spatafora J.W."/>
            <person name="Crous P.W."/>
            <person name="Grigoriev I.V."/>
        </authorList>
    </citation>
    <scope>NUCLEOTIDE SEQUENCE</scope>
    <source>
        <strain evidence="3 5">CBS 781.70</strain>
    </source>
</reference>
<sequence>MSRYSVDPFKRSTTSLSSTDSDTAGGMDVVKKTGLSLARKAKHHHQHPHQQEDPKHSSLALKLFVESPPLVSYGAPEQSTGALFSGQIELTVYDELVEIESFDVTVESVTEFKKPVSSHCKECATKVEELTKFSLIPEGHSSLKLARGKHSFPASYLFAGYLPTTCRTSLCSIIYRLTAIAVPKPSLVPPPSKARSPTSSPTLQPSLRPVPATLSHELHLSRAILPTATNSHLSVRVFPPTALTARITHPTIIYPIGSIPISLTLTKISTLTNPLRAPASSLVPTVPIHLRWRLRKFFWRLEQTVRSTSPPCPKPEHLAKVGGPANGLQHDTVTILSKGEVSTGWKSDFTPDTGTIDWEGEFPLSPAHLPRDPHPHKDTITCTNASPAGLQITHRLILEMIVAEEWATAKRPNHPTPTGAARILRTSVDVKVTERAGLGVSWDEEAPPIYQDVPASPPGRWKQRSRRR</sequence>
<evidence type="ECO:0000259" key="2">
    <source>
        <dbReference type="Pfam" id="PF13002"/>
    </source>
</evidence>
<keyword evidence="4" id="KW-1185">Reference proteome</keyword>
<dbReference type="AlphaFoldDB" id="A0A6G1GCL6"/>
<gene>
    <name evidence="3 5" type="ORF">P152DRAFT_195533</name>
</gene>
<feature type="compositionally biased region" description="Low complexity" evidence="1">
    <location>
        <begin position="12"/>
        <end position="23"/>
    </location>
</feature>
<accession>A0A6G1GCL6</accession>
<dbReference type="EMBL" id="ML975151">
    <property type="protein sequence ID" value="KAF1815742.1"/>
    <property type="molecule type" value="Genomic_DNA"/>
</dbReference>
<reference evidence="5" key="2">
    <citation type="submission" date="2020-04" db="EMBL/GenBank/DDBJ databases">
        <authorList>
            <consortium name="NCBI Genome Project"/>
        </authorList>
    </citation>
    <scope>NUCLEOTIDE SEQUENCE</scope>
    <source>
        <strain evidence="5">CBS 781.70</strain>
    </source>
</reference>
<evidence type="ECO:0000313" key="3">
    <source>
        <dbReference type="EMBL" id="KAF1815742.1"/>
    </source>
</evidence>
<protein>
    <recommendedName>
        <fullName evidence="2">LDB19 N-terminal domain-containing protein</fullName>
    </recommendedName>
</protein>
<dbReference type="Proteomes" id="UP000504638">
    <property type="component" value="Unplaced"/>
</dbReference>
<organism evidence="3">
    <name type="scientific">Eremomyces bilateralis CBS 781.70</name>
    <dbReference type="NCBI Taxonomy" id="1392243"/>
    <lineage>
        <taxon>Eukaryota</taxon>
        <taxon>Fungi</taxon>
        <taxon>Dikarya</taxon>
        <taxon>Ascomycota</taxon>
        <taxon>Pezizomycotina</taxon>
        <taxon>Dothideomycetes</taxon>
        <taxon>Dothideomycetes incertae sedis</taxon>
        <taxon>Eremomycetales</taxon>
        <taxon>Eremomycetaceae</taxon>
        <taxon>Eremomyces</taxon>
    </lineage>
</organism>
<feature type="region of interest" description="Disordered" evidence="1">
    <location>
        <begin position="441"/>
        <end position="468"/>
    </location>
</feature>
<feature type="region of interest" description="Disordered" evidence="1">
    <location>
        <begin position="1"/>
        <end position="27"/>
    </location>
</feature>
<feature type="compositionally biased region" description="Basic residues" evidence="1">
    <location>
        <begin position="39"/>
        <end position="48"/>
    </location>
</feature>